<evidence type="ECO:0000313" key="2">
    <source>
        <dbReference type="EMBL" id="KAJ7373087.1"/>
    </source>
</evidence>
<dbReference type="Gene3D" id="2.60.40.1180">
    <property type="entry name" value="Golgi alpha-mannosidase II"/>
    <property type="match status" value="2"/>
</dbReference>
<gene>
    <name evidence="2" type="ORF">OS493_014234</name>
</gene>
<accession>A0A9W9Z103</accession>
<evidence type="ECO:0000313" key="3">
    <source>
        <dbReference type="Proteomes" id="UP001163046"/>
    </source>
</evidence>
<sequence>MYENTKTGKPICRPLFMDETKPGEFNNDPYADDDHGWDYAGYTTNRLDDQFFLGKDILVAPIVNPGQSNRAVYLPAGSLWYHFTDDKYPLKDPVMGGQEFGYYAPWDDPTKDNCAIYIREGAIIPKRELEQYIGELHRHGKVNPITFSVYPGRNSSYKLFLDDDGVTNKAETVHQYRLTEITHEGITGGQRIRIHRLHDKFTPPETFYYLSMPGTIPPSRVKATGKDLQRKYGDTDAEAAAALAESNDKPGAYYYNNSLKTTFIKIFDTLSDITVEAIF</sequence>
<dbReference type="Proteomes" id="UP001163046">
    <property type="component" value="Unassembled WGS sequence"/>
</dbReference>
<dbReference type="PANTHER" id="PTHR43863">
    <property type="entry name" value="HYDROLASE, PUTATIVE (AFU_ORTHOLOGUE AFUA_1G03140)-RELATED"/>
    <property type="match status" value="1"/>
</dbReference>
<dbReference type="Pfam" id="PF21365">
    <property type="entry name" value="Glyco_hydro_31_3rd"/>
    <property type="match status" value="1"/>
</dbReference>
<dbReference type="AlphaFoldDB" id="A0A9W9Z103"/>
<dbReference type="InterPro" id="IPR013780">
    <property type="entry name" value="Glyco_hydro_b"/>
</dbReference>
<feature type="domain" description="Glycosyl hydrolase family 31 C-terminal" evidence="1">
    <location>
        <begin position="8"/>
        <end position="124"/>
    </location>
</feature>
<organism evidence="2 3">
    <name type="scientific">Desmophyllum pertusum</name>
    <dbReference type="NCBI Taxonomy" id="174260"/>
    <lineage>
        <taxon>Eukaryota</taxon>
        <taxon>Metazoa</taxon>
        <taxon>Cnidaria</taxon>
        <taxon>Anthozoa</taxon>
        <taxon>Hexacorallia</taxon>
        <taxon>Scleractinia</taxon>
        <taxon>Caryophylliina</taxon>
        <taxon>Caryophylliidae</taxon>
        <taxon>Desmophyllum</taxon>
    </lineage>
</organism>
<dbReference type="InterPro" id="IPR048395">
    <property type="entry name" value="Glyco_hydro_31_C"/>
</dbReference>
<name>A0A9W9Z103_9CNID</name>
<protein>
    <recommendedName>
        <fullName evidence="1">Glycosyl hydrolase family 31 C-terminal domain-containing protein</fullName>
    </recommendedName>
</protein>
<dbReference type="EMBL" id="MU826832">
    <property type="protein sequence ID" value="KAJ7373087.1"/>
    <property type="molecule type" value="Genomic_DNA"/>
</dbReference>
<proteinExistence type="predicted"/>
<dbReference type="SUPFAM" id="SSF51011">
    <property type="entry name" value="Glycosyl hydrolase domain"/>
    <property type="match status" value="1"/>
</dbReference>
<keyword evidence="3" id="KW-1185">Reference proteome</keyword>
<reference evidence="2" key="1">
    <citation type="submission" date="2023-01" db="EMBL/GenBank/DDBJ databases">
        <title>Genome assembly of the deep-sea coral Lophelia pertusa.</title>
        <authorList>
            <person name="Herrera S."/>
            <person name="Cordes E."/>
        </authorList>
    </citation>
    <scope>NUCLEOTIDE SEQUENCE</scope>
    <source>
        <strain evidence="2">USNM1676648</strain>
        <tissue evidence="2">Polyp</tissue>
    </source>
</reference>
<dbReference type="PANTHER" id="PTHR43863:SF2">
    <property type="entry name" value="MALTASE-GLUCOAMYLASE"/>
    <property type="match status" value="1"/>
</dbReference>
<dbReference type="Gene3D" id="3.20.20.80">
    <property type="entry name" value="Glycosidases"/>
    <property type="match status" value="1"/>
</dbReference>
<dbReference type="OrthoDB" id="5945172at2759"/>
<dbReference type="InterPro" id="IPR051816">
    <property type="entry name" value="Glycosyl_Hydrolase_31"/>
</dbReference>
<evidence type="ECO:0000259" key="1">
    <source>
        <dbReference type="Pfam" id="PF21365"/>
    </source>
</evidence>
<comment type="caution">
    <text evidence="2">The sequence shown here is derived from an EMBL/GenBank/DDBJ whole genome shotgun (WGS) entry which is preliminary data.</text>
</comment>